<dbReference type="InterPro" id="IPR024227">
    <property type="entry name" value="DUF3795"/>
</dbReference>
<organism evidence="1 2">
    <name type="scientific">Clostridium sporogenes</name>
    <dbReference type="NCBI Taxonomy" id="1509"/>
    <lineage>
        <taxon>Bacteria</taxon>
        <taxon>Bacillati</taxon>
        <taxon>Bacillota</taxon>
        <taxon>Clostridia</taxon>
        <taxon>Eubacteriales</taxon>
        <taxon>Clostridiaceae</taxon>
        <taxon>Clostridium</taxon>
    </lineage>
</organism>
<dbReference type="Proteomes" id="UP001182303">
    <property type="component" value="Unassembled WGS sequence"/>
</dbReference>
<reference evidence="1" key="1">
    <citation type="submission" date="2023-04" db="EMBL/GenBank/DDBJ databases">
        <title>Assessment of the microbiological origin of a defect in Grana Padano cheese.</title>
        <authorList>
            <person name="Zago M."/>
            <person name="Rossetti L."/>
            <person name="Bonvini B."/>
            <person name="Carminati D."/>
            <person name="Giraffa G."/>
        </authorList>
    </citation>
    <scope>NUCLEOTIDE SEQUENCE</scope>
    <source>
        <strain evidence="1">4990</strain>
    </source>
</reference>
<comment type="caution">
    <text evidence="1">The sequence shown here is derived from an EMBL/GenBank/DDBJ whole genome shotgun (WGS) entry which is preliminary data.</text>
</comment>
<dbReference type="AlphaFoldDB" id="A0AAE4FNJ1"/>
<dbReference type="RefSeq" id="WP_310944401.1">
    <property type="nucleotide sequence ID" value="NZ_JARUIS010000032.1"/>
</dbReference>
<name>A0AAE4FNJ1_CLOSG</name>
<protein>
    <submittedName>
        <fullName evidence="1">DUF3795 domain-containing protein</fullName>
    </submittedName>
</protein>
<dbReference type="EMBL" id="JARUIS010000032">
    <property type="protein sequence ID" value="MDS1005014.1"/>
    <property type="molecule type" value="Genomic_DNA"/>
</dbReference>
<accession>A0AAE4FNJ1</accession>
<evidence type="ECO:0000313" key="2">
    <source>
        <dbReference type="Proteomes" id="UP001182303"/>
    </source>
</evidence>
<dbReference type="Pfam" id="PF12675">
    <property type="entry name" value="DUF3795"/>
    <property type="match status" value="1"/>
</dbReference>
<sequence>MIKNGINEIESRCGILCSACEYKDQMGCSGCVNIEKPFWGEKCPVKSCCESKENKHCGTCENFTCELLNKFAYDKEQGDNGKRIKQCRKWSEGDTI</sequence>
<gene>
    <name evidence="1" type="ORF">P9J83_16140</name>
</gene>
<evidence type="ECO:0000313" key="1">
    <source>
        <dbReference type="EMBL" id="MDS1005014.1"/>
    </source>
</evidence>
<proteinExistence type="predicted"/>